<dbReference type="SUPFAM" id="SSF159121">
    <property type="entry name" value="BC4932-like"/>
    <property type="match status" value="1"/>
</dbReference>
<reference evidence="1" key="2">
    <citation type="submission" date="2018-09" db="EMBL/GenBank/DDBJ databases">
        <authorList>
            <person name="Naushad S."/>
            <person name="De Buck J."/>
        </authorList>
    </citation>
    <scope>NUCLEOTIDE SEQUENCE</scope>
    <source>
        <strain evidence="1">SNUC 1349</strain>
    </source>
</reference>
<evidence type="ECO:0000313" key="2">
    <source>
        <dbReference type="EMBL" id="TLP89589.1"/>
    </source>
</evidence>
<organism evidence="2 4">
    <name type="scientific">Staphylococcus xylosus</name>
    <dbReference type="NCBI Taxonomy" id="1288"/>
    <lineage>
        <taxon>Bacteria</taxon>
        <taxon>Bacillati</taxon>
        <taxon>Bacillota</taxon>
        <taxon>Bacilli</taxon>
        <taxon>Bacillales</taxon>
        <taxon>Staphylococcaceae</taxon>
        <taxon>Staphylococcus</taxon>
    </lineage>
</organism>
<dbReference type="Proteomes" id="UP000307747">
    <property type="component" value="Unassembled WGS sequence"/>
</dbReference>
<proteinExistence type="predicted"/>
<dbReference type="NCBIfam" id="TIGR01655">
    <property type="entry name" value="yxeA_fam"/>
    <property type="match status" value="1"/>
</dbReference>
<reference evidence="2 4" key="3">
    <citation type="submission" date="2019-05" db="EMBL/GenBank/DDBJ databases">
        <title>The metagenome of a microbial culture collection derived from dairy environment covers the genomic content of the human microbiome.</title>
        <authorList>
            <person name="Roder T."/>
            <person name="Wuthrich D."/>
            <person name="Sattari Z."/>
            <person name="Von Ah U."/>
            <person name="Bar C."/>
            <person name="Ronchi F."/>
            <person name="Macpherson A.J."/>
            <person name="Ganal-Vonarburg S.C."/>
            <person name="Bruggmann R."/>
            <person name="Vergeres G."/>
        </authorList>
    </citation>
    <scope>NUCLEOTIDE SEQUENCE [LARGE SCALE GENOMIC DNA]</scope>
    <source>
        <strain evidence="2 4">FAM 20833</strain>
    </source>
</reference>
<dbReference type="EMBL" id="QXUI01000005">
    <property type="protein sequence ID" value="RIM92216.1"/>
    <property type="molecule type" value="Genomic_DNA"/>
</dbReference>
<evidence type="ECO:0000313" key="4">
    <source>
        <dbReference type="Proteomes" id="UP000307747"/>
    </source>
</evidence>
<dbReference type="OrthoDB" id="2325008at2"/>
<name>A0A5R9B0Y3_STAXY</name>
<dbReference type="AlphaFoldDB" id="A0A5R9B0Y3"/>
<sequence length="101" mass="11872">MKIIISVIVMLSLLLILFFTNDKFDRFNPLLSEETSFAIVKLNTQKYDNVTVYSKDGKKLNYKLSFGGYDPNKQFVQIEHKGTYVKNIKYIKKYELPPNIR</sequence>
<evidence type="ECO:0000313" key="3">
    <source>
        <dbReference type="Proteomes" id="UP000285579"/>
    </source>
</evidence>
<dbReference type="InterPro" id="IPR036166">
    <property type="entry name" value="YxeA-like_sf"/>
</dbReference>
<comment type="caution">
    <text evidence="2">The sequence shown here is derived from an EMBL/GenBank/DDBJ whole genome shotgun (WGS) entry which is preliminary data.</text>
</comment>
<protein>
    <submittedName>
        <fullName evidence="2">YxeA family protein</fullName>
    </submittedName>
</protein>
<dbReference type="Proteomes" id="UP000285579">
    <property type="component" value="Unassembled WGS sequence"/>
</dbReference>
<dbReference type="InterPro" id="IPR006542">
    <property type="entry name" value="DUF1093"/>
</dbReference>
<evidence type="ECO:0000313" key="1">
    <source>
        <dbReference type="EMBL" id="RIM92216.1"/>
    </source>
</evidence>
<dbReference type="PANTHER" id="PTHR36433:SF3">
    <property type="entry name" value="YXEA FAMILY PROTEIN"/>
    <property type="match status" value="1"/>
</dbReference>
<gene>
    <name evidence="1" type="ORF">BU104_09390</name>
    <name evidence="2" type="ORF">FEZ53_08955</name>
</gene>
<reference evidence="1 3" key="1">
    <citation type="journal article" date="2016" name="Front. Microbiol.">
        <title>Comprehensive Phylogenetic Analysis of Bovine Non-aureus Staphylococci Species Based on Whole-Genome Sequencing.</title>
        <authorList>
            <person name="Naushad S."/>
            <person name="Barkema H.W."/>
            <person name="Luby C."/>
            <person name="Condas L.A."/>
            <person name="Nobrega D.B."/>
            <person name="Carson D.A."/>
            <person name="De Buck J."/>
        </authorList>
    </citation>
    <scope>NUCLEOTIDE SEQUENCE [LARGE SCALE GENOMIC DNA]</scope>
    <source>
        <strain evidence="1 3">SNUC 1349</strain>
    </source>
</reference>
<accession>A0A5R9B0Y3</accession>
<dbReference type="KEGG" id="sxo:SXYL_00335"/>
<dbReference type="RefSeq" id="WP_047171842.1">
    <property type="nucleotide sequence ID" value="NZ_CP031275.1"/>
</dbReference>
<dbReference type="PANTHER" id="PTHR36433">
    <property type="entry name" value="HYPOTHETICAL CYTOSOLIC PROTEIN"/>
    <property type="match status" value="1"/>
</dbReference>
<dbReference type="EMBL" id="VBTJ01000002">
    <property type="protein sequence ID" value="TLP89589.1"/>
    <property type="molecule type" value="Genomic_DNA"/>
</dbReference>